<feature type="domain" description="MATH" evidence="9">
    <location>
        <begin position="1280"/>
        <end position="1409"/>
    </location>
</feature>
<feature type="domain" description="RING-type" evidence="8">
    <location>
        <begin position="2737"/>
        <end position="2777"/>
    </location>
</feature>
<feature type="region of interest" description="Disordered" evidence="7">
    <location>
        <begin position="1831"/>
        <end position="1894"/>
    </location>
</feature>
<feature type="coiled-coil region" evidence="6">
    <location>
        <begin position="2230"/>
        <end position="2308"/>
    </location>
</feature>
<sequence length="2791" mass="309809">MEQNTSSHLIPPNFSADSFTAQFPGINAVANNASPLLMSTLHLSSFSNATAQAFLPTATSQIALGSQFPADLANVATAAWNSQQQPWFDQAKVAAMLPMYGMLPQSVASASDPGAFTDPCTKSLLTSVPVGFDQTERLEPVLSRASHVQGQCSSTPSSASFESRASPQRPGRVNSRVSSVAEESPVRAACSSQSVIQSQPRSNEEIAQPQSLNAIPQSNGSLPMTPACIEAFTSPPSTSKNCDSRVPSLLQSSKTSDESLSFTLCSNIEQNSSNKTHDKPSDLHSLFSNTENMHTAVPNMNASGHFTFDHHPQPSTSHQAGGSSSLSNGIDHSAFDDLSWTKDINLDDFHLNYDSTADFHALLGSDLSSDILKTDTQKSKDRFKADDFEKEFERHMNAVANNDVESNSLPIFDAFSSILATDIPNTAEPREKISLTPVQFTPPDSPSDDVGLSGLSKSLFNFDIPSTSKPAAPIGAVTQKPSVKETLDTLSFIPKINPSKQATKVPVYKQRTQNPLFLFNEKEKSDKADAFDFSDDDEEESALSSFFSKDLAKDQKASSLLDKNSILGGPTPFTIAEQRMESKSSVPKSTVADSIRKRRETRALGSFLHAESLEKDCSTVFVDATSTTSSNDFRSPKNKDESSADENYNGDLPPLPKLYIKIQRRDSVEKERKSSKKKKKKRRKREKDHEWEGSDHHKKKKKKKHRKERDRNDSSSAYEARLVAEEDTWRAPSSSSVDAPIFSRKRRLIMQWNEGEPENGEMNNENRKRARISPSLCEVKRAERTEVQWDPHLIKFSQAHGNLGKGTFVVSKQDLFRIECCALWRVDNQNLLQKYPPIIDPKTGRTMYKNSSTYSGWCDQIADGYLTVVIKYMKHSRAESIVEPEIPLVDLFPAISQEVEDRATVAADEVEKDECVKEMLCFGKDALRVSLQTYLQVMLNHALSLNFLQSIKQANEWNYLCSLNEVDKANEDGKARIRERVKWNQHFVDMVQQYSFCTASDSDVSDVFCQACDAKPISNVIQLFSNEYYNYETLAPIEFPSSGRESPMPAMEFLVCSSCQQYTLLYHRLHHLRYHLLKKCEDKIETMSIEYPTKSAAEVIDACMRQTRWVKQICDEYVADWKKVVDSDELSASGSTESLNICPVNSDHRTTKTNDEHSPGFETGHSSGTSSPEDRAEPSASAADVKLSRRSSSIDETFNSNCGQNGIVPERSEWSFVQDVPFSQIGRTVPSRPGRARPRVSKNSVACQTDEHPEYPRIPRSLASATPMTSSTDPSGSSSDGTLRLLIQNFRNMTDTVRGPSKSIQNVPWRIMVMPRQHVVQKKGTQKCLGFFLQCCPDAYSDAWSCQAAAELRLISQKQGVPHFTRKTNHTYTSKENDWGYSCFMTWADILDESQGYIKDDNVILEVSVKAEVPKNILTLEQFSKKIQDYKRLADLQCSRGLIDKAIEVNASALKFCKDKDPERKSELEAQKLKLIEMKLKESIERIEKDTSKGEEENSVSNLNALKQAISASTTKAARGSHKNHCTTKHKESRDVEKRSKTPPVLPNHAKTKSQTPAAVPPPPEPLPPQPPTTQKKKAPTAKKGEPGTPPEILSGQFNDDLLSNMQEKKVKQSYENEVPEDLRDAPVQKFNDFNDVEHQSFIKQYVSIYRSEGSAPLTPQEATKNPVFQKKLQHIYDPSNLFPGNEIRFNGDGDDELSSSESENFGFSYHVDIPPGKRMRRSEDIDARKYPFFADIIDYNVDSKDSECQTDFAPASSHETVEDSVRLKPVPTPVESKVAGRPFAQPTRKSATRRAAAAAAAAAAQKEAQEPKDTIPPVVDIYAGLPLRNSNEVQKAETESVTTEMSKADDDDSSNSSTKTQNDSSGTMDNGSVVSTDSSSNSSTTSGSTSQTLAISMDGNSFNTFSMNIMPMEFAMDVYHNFAQHFANTVASQADPNAEKHKITTVDEATAQKLLNSNYLEEWVKANVKNHKFHQAITAMSIVSINCMNTRRIVDKACEFLDSMENTANSEDIRTAMNCLSMIANDGIVESEETTPESSPEREPATVTNFVDDVSDYALNHEEKRIDECITVTKRYRQAFLASDAAALKRNVEKTAMKVKNLTVELANVKDMLQSESARCLRLDEKMQKTNKALAAQLAAEKEKNEKSLQCLKERKNEMKKLEKKAKAEAQLTIDLAAAREQLELLQKENAVLQRKLNEEQLKYKRDTQSLSDSKKHIQAELSSRDGDLNKLSNQLEEKTQALRKAESLLANERKQNQSALNNAIERGRKAEIGLLEHKLEVGLQILERARDDCQKNVRELEETLKRIRSPTDIDVVRKSIGDWRAKKEEIIGLINGTRTEFQTHIASIKNGKLLSQLPKIAVPKPPPGPPRIQLVLPQNSPSEKHVSPAAPGVIGAPSGSGMPVEMPGSPVPKGTPTGNFNAKSVPPNSVCLTPIGVRPSAFANGNAGCSTPARPQSTTNIGPSPASPSPMMPASQGSISISPWPWSDPLQNYTESLLASSTRIFGPIGAEYAAVRSMSMEQPSTSCSSGPPGAPSTPNPMVTRPRNGWDPNRSGEWSVEAGPPAMHNGNVANHYNDVPATYGGRWSNSTWQGYGSPETPQPSESRSESPLLRMNTQELKEEFFNHMNYLLPGASNQLLVEYFDRFCDKVKSYCIKNQADMTPVMVEALTRSISLLLLENPDLLAPLRSAETKTQTMNTGTSTAMSNLFEVFCHTLSRFSGCPPRKVNRNDEMVCGFCVLPITTQQQHRTLKCMHFLHEKCFKDWTSKKQFCAICGKRTISDEFPELSK</sequence>
<feature type="region of interest" description="Disordered" evidence="7">
    <location>
        <begin position="143"/>
        <end position="208"/>
    </location>
</feature>
<dbReference type="PANTHER" id="PTHR14689:SF0">
    <property type="entry name" value="COILED-COIL DOMAIN-CONTAINING PROTEIN 82"/>
    <property type="match status" value="1"/>
</dbReference>
<gene>
    <name evidence="10" type="ORF">QR680_001882</name>
</gene>
<dbReference type="SUPFAM" id="SSF49599">
    <property type="entry name" value="TRAF domain-like"/>
    <property type="match status" value="1"/>
</dbReference>
<dbReference type="EMBL" id="JAUCMV010000005">
    <property type="protein sequence ID" value="KAK0396843.1"/>
    <property type="molecule type" value="Genomic_DNA"/>
</dbReference>
<dbReference type="Pfam" id="PF24525">
    <property type="entry name" value="TTC3"/>
    <property type="match status" value="1"/>
</dbReference>
<evidence type="ECO:0000256" key="7">
    <source>
        <dbReference type="SAM" id="MobiDB-lite"/>
    </source>
</evidence>
<feature type="region of interest" description="Disordered" evidence="7">
    <location>
        <begin position="2398"/>
        <end position="2426"/>
    </location>
</feature>
<keyword evidence="6" id="KW-0175">Coiled coil</keyword>
<evidence type="ECO:0000256" key="6">
    <source>
        <dbReference type="SAM" id="Coils"/>
    </source>
</evidence>
<dbReference type="Gene3D" id="2.60.210.10">
    <property type="entry name" value="Apoptosis, Tumor Necrosis Factor Receptor Associated Protein 2, Chain A"/>
    <property type="match status" value="1"/>
</dbReference>
<dbReference type="GO" id="GO:0005634">
    <property type="term" value="C:nucleus"/>
    <property type="evidence" value="ECO:0007669"/>
    <property type="project" value="TreeGrafter"/>
</dbReference>
<reference evidence="10" key="1">
    <citation type="submission" date="2023-06" db="EMBL/GenBank/DDBJ databases">
        <title>Genomic analysis of the entomopathogenic nematode Steinernema hermaphroditum.</title>
        <authorList>
            <person name="Schwarz E.M."/>
            <person name="Heppert J.K."/>
            <person name="Baniya A."/>
            <person name="Schwartz H.T."/>
            <person name="Tan C.-H."/>
            <person name="Antoshechkin I."/>
            <person name="Sternberg P.W."/>
            <person name="Goodrich-Blair H."/>
            <person name="Dillman A.R."/>
        </authorList>
    </citation>
    <scope>NUCLEOTIDE SEQUENCE</scope>
    <source>
        <strain evidence="10">PS9179</strain>
        <tissue evidence="10">Whole animal</tissue>
    </source>
</reference>
<dbReference type="GO" id="GO:0008270">
    <property type="term" value="F:zinc ion binding"/>
    <property type="evidence" value="ECO:0007669"/>
    <property type="project" value="UniProtKB-KW"/>
</dbReference>
<feature type="compositionally biased region" description="Polar residues" evidence="7">
    <location>
        <begin position="2449"/>
        <end position="2464"/>
    </location>
</feature>
<feature type="compositionally biased region" description="Basic and acidic residues" evidence="7">
    <location>
        <begin position="1146"/>
        <end position="1159"/>
    </location>
</feature>
<feature type="compositionally biased region" description="Basic residues" evidence="7">
    <location>
        <begin position="673"/>
        <end position="686"/>
    </location>
</feature>
<dbReference type="PROSITE" id="PS50089">
    <property type="entry name" value="ZF_RING_2"/>
    <property type="match status" value="1"/>
</dbReference>
<evidence type="ECO:0000313" key="11">
    <source>
        <dbReference type="Proteomes" id="UP001175271"/>
    </source>
</evidence>
<dbReference type="Gene3D" id="3.30.40.10">
    <property type="entry name" value="Zinc/RING finger domain, C3HC4 (zinc finger)"/>
    <property type="match status" value="1"/>
</dbReference>
<dbReference type="PROSITE" id="PS50144">
    <property type="entry name" value="MATH"/>
    <property type="match status" value="1"/>
</dbReference>
<accession>A0AA39LGX7</accession>
<feature type="region of interest" description="Disordered" evidence="7">
    <location>
        <begin position="2523"/>
        <end position="2544"/>
    </location>
</feature>
<dbReference type="Pfam" id="PF22486">
    <property type="entry name" value="MATH_2"/>
    <property type="match status" value="1"/>
</dbReference>
<feature type="region of interest" description="Disordered" evidence="7">
    <location>
        <begin position="627"/>
        <end position="719"/>
    </location>
</feature>
<feature type="compositionally biased region" description="Basic residues" evidence="7">
    <location>
        <begin position="1519"/>
        <end position="1528"/>
    </location>
</feature>
<evidence type="ECO:0000256" key="2">
    <source>
        <dbReference type="ARBA" id="ARBA00022490"/>
    </source>
</evidence>
<feature type="region of interest" description="Disordered" evidence="7">
    <location>
        <begin position="1512"/>
        <end position="1598"/>
    </location>
</feature>
<feature type="region of interest" description="Disordered" evidence="7">
    <location>
        <begin position="1226"/>
        <end position="1281"/>
    </location>
</feature>
<feature type="compositionally biased region" description="Basic and acidic residues" evidence="7">
    <location>
        <begin position="1529"/>
        <end position="1540"/>
    </location>
</feature>
<dbReference type="Pfam" id="PF13926">
    <property type="entry name" value="DUF4211"/>
    <property type="match status" value="1"/>
</dbReference>
<keyword evidence="3 5" id="KW-0479">Metal-binding</keyword>
<evidence type="ECO:0008006" key="12">
    <source>
        <dbReference type="Google" id="ProtNLM"/>
    </source>
</evidence>
<feature type="region of interest" description="Disordered" evidence="7">
    <location>
        <begin position="1133"/>
        <end position="1204"/>
    </location>
</feature>
<dbReference type="InterPro" id="IPR008974">
    <property type="entry name" value="TRAF-like"/>
</dbReference>
<dbReference type="SUPFAM" id="SSF57850">
    <property type="entry name" value="RING/U-box"/>
    <property type="match status" value="1"/>
</dbReference>
<feature type="region of interest" description="Disordered" evidence="7">
    <location>
        <begin position="226"/>
        <end position="247"/>
    </location>
</feature>
<comment type="subcellular location">
    <subcellularLocation>
        <location evidence="1">Cytoplasm</location>
    </subcellularLocation>
</comment>
<feature type="compositionally biased region" description="Basic residues" evidence="7">
    <location>
        <begin position="696"/>
        <end position="708"/>
    </location>
</feature>
<feature type="coiled-coil region" evidence="6">
    <location>
        <begin position="2086"/>
        <end position="2204"/>
    </location>
</feature>
<keyword evidence="4" id="KW-0862">Zinc</keyword>
<feature type="compositionally biased region" description="Basic and acidic residues" evidence="7">
    <location>
        <begin position="663"/>
        <end position="672"/>
    </location>
</feature>
<keyword evidence="3 5" id="KW-0863">Zinc-finger</keyword>
<feature type="compositionally biased region" description="Polar residues" evidence="7">
    <location>
        <begin position="190"/>
        <end position="201"/>
    </location>
</feature>
<dbReference type="InterPro" id="IPR001841">
    <property type="entry name" value="Znf_RING"/>
</dbReference>
<dbReference type="InterPro" id="IPR013083">
    <property type="entry name" value="Znf_RING/FYVE/PHD"/>
</dbReference>
<evidence type="ECO:0000256" key="5">
    <source>
        <dbReference type="PROSITE-ProRule" id="PRU00175"/>
    </source>
</evidence>
<proteinExistence type="predicted"/>
<dbReference type="InterPro" id="IPR025451">
    <property type="entry name" value="DUF4211"/>
</dbReference>
<dbReference type="InterPro" id="IPR002083">
    <property type="entry name" value="MATH/TRAF_dom"/>
</dbReference>
<evidence type="ECO:0000259" key="9">
    <source>
        <dbReference type="PROSITE" id="PS50144"/>
    </source>
</evidence>
<feature type="compositionally biased region" description="Low complexity" evidence="7">
    <location>
        <begin position="1855"/>
        <end position="1891"/>
    </location>
</feature>
<evidence type="ECO:0000259" key="8">
    <source>
        <dbReference type="PROSITE" id="PS50089"/>
    </source>
</evidence>
<feature type="region of interest" description="Disordered" evidence="7">
    <location>
        <begin position="2448"/>
        <end position="2479"/>
    </location>
</feature>
<dbReference type="GO" id="GO:0005737">
    <property type="term" value="C:cytoplasm"/>
    <property type="evidence" value="ECO:0007669"/>
    <property type="project" value="UniProtKB-SubCell"/>
</dbReference>
<keyword evidence="2" id="KW-0963">Cytoplasm</keyword>
<feature type="compositionally biased region" description="Pro residues" evidence="7">
    <location>
        <begin position="1559"/>
        <end position="1572"/>
    </location>
</feature>
<feature type="region of interest" description="Disordered" evidence="7">
    <location>
        <begin position="2591"/>
        <end position="2611"/>
    </location>
</feature>
<feature type="compositionally biased region" description="Polar residues" evidence="7">
    <location>
        <begin position="1831"/>
        <end position="1846"/>
    </location>
</feature>
<name>A0AA39LGX7_9BILA</name>
<evidence type="ECO:0000256" key="1">
    <source>
        <dbReference type="ARBA" id="ARBA00004496"/>
    </source>
</evidence>
<dbReference type="Proteomes" id="UP001175271">
    <property type="component" value="Unassembled WGS sequence"/>
</dbReference>
<evidence type="ECO:0000313" key="10">
    <source>
        <dbReference type="EMBL" id="KAK0396843.1"/>
    </source>
</evidence>
<dbReference type="InterPro" id="IPR056872">
    <property type="entry name" value="TTC3/DZIP3-like_helical"/>
</dbReference>
<keyword evidence="11" id="KW-1185">Reference proteome</keyword>
<dbReference type="SMART" id="SM00061">
    <property type="entry name" value="MATH"/>
    <property type="match status" value="1"/>
</dbReference>
<organism evidence="10 11">
    <name type="scientific">Steinernema hermaphroditum</name>
    <dbReference type="NCBI Taxonomy" id="289476"/>
    <lineage>
        <taxon>Eukaryota</taxon>
        <taxon>Metazoa</taxon>
        <taxon>Ecdysozoa</taxon>
        <taxon>Nematoda</taxon>
        <taxon>Chromadorea</taxon>
        <taxon>Rhabditida</taxon>
        <taxon>Tylenchina</taxon>
        <taxon>Panagrolaimomorpha</taxon>
        <taxon>Strongyloidoidea</taxon>
        <taxon>Steinernematidae</taxon>
        <taxon>Steinernema</taxon>
    </lineage>
</organism>
<comment type="caution">
    <text evidence="10">The sequence shown here is derived from an EMBL/GenBank/DDBJ whole genome shotgun (WGS) entry which is preliminary data.</text>
</comment>
<feature type="compositionally biased region" description="Low complexity" evidence="7">
    <location>
        <begin position="1266"/>
        <end position="1281"/>
    </location>
</feature>
<dbReference type="PANTHER" id="PTHR14689">
    <property type="entry name" value="PHORBOL-ESTER_DAG-TYPE DOMAIN-CONTAINING PROTEIN"/>
    <property type="match status" value="1"/>
</dbReference>
<feature type="compositionally biased region" description="Polar residues" evidence="7">
    <location>
        <begin position="146"/>
        <end position="166"/>
    </location>
</feature>
<protein>
    <recommendedName>
        <fullName evidence="12">MATH domain-containing protein</fullName>
    </recommendedName>
</protein>
<evidence type="ECO:0000256" key="3">
    <source>
        <dbReference type="ARBA" id="ARBA00022771"/>
    </source>
</evidence>
<feature type="compositionally biased region" description="Polar residues" evidence="7">
    <location>
        <begin position="1190"/>
        <end position="1204"/>
    </location>
</feature>
<evidence type="ECO:0000256" key="4">
    <source>
        <dbReference type="ARBA" id="ARBA00022833"/>
    </source>
</evidence>